<dbReference type="Proteomes" id="UP001374535">
    <property type="component" value="Chromosome 6"/>
</dbReference>
<evidence type="ECO:0000313" key="2">
    <source>
        <dbReference type="EMBL" id="WVZ07347.1"/>
    </source>
</evidence>
<name>A0AAQ3NCY0_VIGMU</name>
<accession>A0AAQ3NCY0</accession>
<dbReference type="EMBL" id="CP144695">
    <property type="protein sequence ID" value="WVZ07347.1"/>
    <property type="molecule type" value="Genomic_DNA"/>
</dbReference>
<keyword evidence="3" id="KW-1185">Reference proteome</keyword>
<feature type="region of interest" description="Disordered" evidence="1">
    <location>
        <begin position="89"/>
        <end position="110"/>
    </location>
</feature>
<dbReference type="AlphaFoldDB" id="A0AAQ3NCY0"/>
<feature type="compositionally biased region" description="Basic and acidic residues" evidence="1">
    <location>
        <begin position="99"/>
        <end position="110"/>
    </location>
</feature>
<reference evidence="2 3" key="1">
    <citation type="journal article" date="2023" name="Life. Sci Alliance">
        <title>Evolutionary insights into 3D genome organization and epigenetic landscape of Vigna mungo.</title>
        <authorList>
            <person name="Junaid A."/>
            <person name="Singh B."/>
            <person name="Bhatia S."/>
        </authorList>
    </citation>
    <scope>NUCLEOTIDE SEQUENCE [LARGE SCALE GENOMIC DNA]</scope>
    <source>
        <strain evidence="2">Urdbean</strain>
    </source>
</reference>
<evidence type="ECO:0000313" key="3">
    <source>
        <dbReference type="Proteomes" id="UP001374535"/>
    </source>
</evidence>
<evidence type="ECO:0000256" key="1">
    <source>
        <dbReference type="SAM" id="MobiDB-lite"/>
    </source>
</evidence>
<protein>
    <submittedName>
        <fullName evidence="2">Uncharacterized protein</fullName>
    </submittedName>
</protein>
<organism evidence="2 3">
    <name type="scientific">Vigna mungo</name>
    <name type="common">Black gram</name>
    <name type="synonym">Phaseolus mungo</name>
    <dbReference type="NCBI Taxonomy" id="3915"/>
    <lineage>
        <taxon>Eukaryota</taxon>
        <taxon>Viridiplantae</taxon>
        <taxon>Streptophyta</taxon>
        <taxon>Embryophyta</taxon>
        <taxon>Tracheophyta</taxon>
        <taxon>Spermatophyta</taxon>
        <taxon>Magnoliopsida</taxon>
        <taxon>eudicotyledons</taxon>
        <taxon>Gunneridae</taxon>
        <taxon>Pentapetalae</taxon>
        <taxon>rosids</taxon>
        <taxon>fabids</taxon>
        <taxon>Fabales</taxon>
        <taxon>Fabaceae</taxon>
        <taxon>Papilionoideae</taxon>
        <taxon>50 kb inversion clade</taxon>
        <taxon>NPAAA clade</taxon>
        <taxon>indigoferoid/millettioid clade</taxon>
        <taxon>Phaseoleae</taxon>
        <taxon>Vigna</taxon>
    </lineage>
</organism>
<feature type="compositionally biased region" description="Polar residues" evidence="1">
    <location>
        <begin position="89"/>
        <end position="98"/>
    </location>
</feature>
<sequence length="110" mass="12394">MWCRFGSLCSPRSSCPGESNVSRTQLLFPRTYCLLFLNEQSNWKQRQLLQLFFVSVLPSSNALPYSDNFLLSYSVSFIKLLLAVGSVTDRPSTENLDLSSRDEGILPHAS</sequence>
<gene>
    <name evidence="2" type="ORF">V8G54_020693</name>
</gene>
<proteinExistence type="predicted"/>